<organism evidence="1 2">
    <name type="scientific">Cronobacter turicensis (strain DSM 18703 / CCUG 55852 / LMG 23827 / z3032)</name>
    <dbReference type="NCBI Taxonomy" id="693216"/>
    <lineage>
        <taxon>Bacteria</taxon>
        <taxon>Pseudomonadati</taxon>
        <taxon>Pseudomonadota</taxon>
        <taxon>Gammaproteobacteria</taxon>
        <taxon>Enterobacterales</taxon>
        <taxon>Enterobacteriaceae</taxon>
        <taxon>Cronobacter</taxon>
    </lineage>
</organism>
<dbReference type="AlphaFoldDB" id="C9XXY6"/>
<keyword evidence="2" id="KW-1185">Reference proteome</keyword>
<dbReference type="KEGG" id="ctu:CTU_11200"/>
<gene>
    <name evidence="1" type="ordered locus">Ctu_11200</name>
</gene>
<dbReference type="HOGENOM" id="CLU_2755663_0_0_6"/>
<reference evidence="2" key="2">
    <citation type="journal article" date="2011" name="J. Bacteriol.">
        <title>Complete genome sequence of Cronobacter turicensis LMG 23827, a food-borne pathogen causing deaths in neonates.</title>
        <authorList>
            <person name="Stephan R."/>
            <person name="Lehner A."/>
            <person name="Tischler P."/>
            <person name="Rattei T."/>
        </authorList>
    </citation>
    <scope>NUCLEOTIDE SEQUENCE [LARGE SCALE GENOMIC DNA]</scope>
    <source>
        <strain evidence="2">DSM 18703 / CCUG 55852 / LMG 23827 / z3032</strain>
    </source>
</reference>
<evidence type="ECO:0000313" key="1">
    <source>
        <dbReference type="EMBL" id="CBA28843.1"/>
    </source>
</evidence>
<dbReference type="Proteomes" id="UP000002069">
    <property type="component" value="Chromosome"/>
</dbReference>
<proteinExistence type="predicted"/>
<protein>
    <submittedName>
        <fullName evidence="1">Uncharacterized protein</fullName>
    </submittedName>
</protein>
<name>C9XXY6_CROTZ</name>
<accession>C9XXY6</accession>
<reference evidence="1 2" key="1">
    <citation type="journal article" date="2010" name="J. Bacteriol.">
        <title>Complete Genome Sequence of Cronobacter turicensis LMG 23827, a foodborne pathogen causing deaths in neonates.</title>
        <authorList>
            <person name="Stephan R."/>
            <person name="Lehner A."/>
            <person name="Tischler P."/>
            <person name="Rattei T."/>
        </authorList>
    </citation>
    <scope>NUCLEOTIDE SEQUENCE [LARGE SCALE GENOMIC DNA]</scope>
    <source>
        <strain evidence="2">DSM 18703 / CCUG 55852 / LMG 23827 / z3032</strain>
    </source>
</reference>
<sequence length="70" mass="8088">MSTNKTLEAANLWQIERARFEERHPDQRILLNRIDEQLHSNIMAAVILLNDLSFAVREVERKAKETGGEA</sequence>
<dbReference type="EMBL" id="FN543093">
    <property type="protein sequence ID" value="CBA28843.1"/>
    <property type="molecule type" value="Genomic_DNA"/>
</dbReference>
<evidence type="ECO:0000313" key="2">
    <source>
        <dbReference type="Proteomes" id="UP000002069"/>
    </source>
</evidence>